<accession>A0AAJ0HRZ0</accession>
<evidence type="ECO:0000313" key="3">
    <source>
        <dbReference type="Proteomes" id="UP001275084"/>
    </source>
</evidence>
<sequence>MSRSILVHDDVDDGAADDGDSAYGDASVYSSSTSVTSSVMKYRMENGRHYHAYKEGKYVLPNDEMENERLDLQHHIFFLTFDDLLHLCPVGQDKPIGRVLDAGTGTGIWAMDFADKHPEAAVVGVDLSPIQPAYVPPNLTWFIDDLEEPWAYSTKFDFVYTRMLTGSIAGRPKFFGQAFENLNSGGWVEIADIMFPIRCDDATLPSDSPLNQWSEFMLQASRTLQRPLDGAKSCAAQLADAGFVNIVERVFKWPQYAWPKDPKHKELGMWGLENISGGLQGLSMALFTRGLGWSATELEVFLVGVRKDMKDKGMHVYYDIYVVYGQKPE</sequence>
<dbReference type="Proteomes" id="UP001275084">
    <property type="component" value="Unassembled WGS sequence"/>
</dbReference>
<dbReference type="InterPro" id="IPR029063">
    <property type="entry name" value="SAM-dependent_MTases_sf"/>
</dbReference>
<dbReference type="GO" id="GO:0032259">
    <property type="term" value="P:methylation"/>
    <property type="evidence" value="ECO:0007669"/>
    <property type="project" value="UniProtKB-KW"/>
</dbReference>
<reference evidence="2" key="1">
    <citation type="journal article" date="2023" name="Mol. Phylogenet. Evol.">
        <title>Genome-scale phylogeny and comparative genomics of the fungal order Sordariales.</title>
        <authorList>
            <person name="Hensen N."/>
            <person name="Bonometti L."/>
            <person name="Westerberg I."/>
            <person name="Brannstrom I.O."/>
            <person name="Guillou S."/>
            <person name="Cros-Aarteil S."/>
            <person name="Calhoun S."/>
            <person name="Haridas S."/>
            <person name="Kuo A."/>
            <person name="Mondo S."/>
            <person name="Pangilinan J."/>
            <person name="Riley R."/>
            <person name="LaButti K."/>
            <person name="Andreopoulos B."/>
            <person name="Lipzen A."/>
            <person name="Chen C."/>
            <person name="Yan M."/>
            <person name="Daum C."/>
            <person name="Ng V."/>
            <person name="Clum A."/>
            <person name="Steindorff A."/>
            <person name="Ohm R.A."/>
            <person name="Martin F."/>
            <person name="Silar P."/>
            <person name="Natvig D.O."/>
            <person name="Lalanne C."/>
            <person name="Gautier V."/>
            <person name="Ament-Velasquez S.L."/>
            <person name="Kruys A."/>
            <person name="Hutchinson M.I."/>
            <person name="Powell A.J."/>
            <person name="Barry K."/>
            <person name="Miller A.N."/>
            <person name="Grigoriev I.V."/>
            <person name="Debuchy R."/>
            <person name="Gladieux P."/>
            <person name="Hiltunen Thoren M."/>
            <person name="Johannesson H."/>
        </authorList>
    </citation>
    <scope>NUCLEOTIDE SEQUENCE</scope>
    <source>
        <strain evidence="2">CBS 955.72</strain>
    </source>
</reference>
<protein>
    <submittedName>
        <fullName evidence="2">S-adenosyl-L-methionine-dependent methyltransferase</fullName>
    </submittedName>
</protein>
<name>A0AAJ0HRZ0_9PEZI</name>
<keyword evidence="2" id="KW-0489">Methyltransferase</keyword>
<dbReference type="SUPFAM" id="SSF53335">
    <property type="entry name" value="S-adenosyl-L-methionine-dependent methyltransferases"/>
    <property type="match status" value="1"/>
</dbReference>
<comment type="caution">
    <text evidence="2">The sequence shown here is derived from an EMBL/GenBank/DDBJ whole genome shotgun (WGS) entry which is preliminary data.</text>
</comment>
<evidence type="ECO:0000256" key="1">
    <source>
        <dbReference type="ARBA" id="ARBA00038158"/>
    </source>
</evidence>
<organism evidence="2 3">
    <name type="scientific">Lasiosphaeria hispida</name>
    <dbReference type="NCBI Taxonomy" id="260671"/>
    <lineage>
        <taxon>Eukaryota</taxon>
        <taxon>Fungi</taxon>
        <taxon>Dikarya</taxon>
        <taxon>Ascomycota</taxon>
        <taxon>Pezizomycotina</taxon>
        <taxon>Sordariomycetes</taxon>
        <taxon>Sordariomycetidae</taxon>
        <taxon>Sordariales</taxon>
        <taxon>Lasiosphaeriaceae</taxon>
        <taxon>Lasiosphaeria</taxon>
    </lineage>
</organism>
<comment type="similarity">
    <text evidence="1">Belongs to the methyltransferase superfamily. LaeA methyltransferase family.</text>
</comment>
<dbReference type="PANTHER" id="PTHR43591:SF31">
    <property type="entry name" value="LAEA-LIKE, PUTATIVE (AFU_ORTHOLOGUE AFUA_8G01930)-RELATED"/>
    <property type="match status" value="1"/>
</dbReference>
<keyword evidence="3" id="KW-1185">Reference proteome</keyword>
<dbReference type="GO" id="GO:0008168">
    <property type="term" value="F:methyltransferase activity"/>
    <property type="evidence" value="ECO:0007669"/>
    <property type="project" value="UniProtKB-KW"/>
</dbReference>
<dbReference type="Gene3D" id="3.40.50.150">
    <property type="entry name" value="Vaccinia Virus protein VP39"/>
    <property type="match status" value="1"/>
</dbReference>
<reference evidence="2" key="2">
    <citation type="submission" date="2023-06" db="EMBL/GenBank/DDBJ databases">
        <authorList>
            <consortium name="Lawrence Berkeley National Laboratory"/>
            <person name="Haridas S."/>
            <person name="Hensen N."/>
            <person name="Bonometti L."/>
            <person name="Westerberg I."/>
            <person name="Brannstrom I.O."/>
            <person name="Guillou S."/>
            <person name="Cros-Aarteil S."/>
            <person name="Calhoun S."/>
            <person name="Kuo A."/>
            <person name="Mondo S."/>
            <person name="Pangilinan J."/>
            <person name="Riley R."/>
            <person name="Labutti K."/>
            <person name="Andreopoulos B."/>
            <person name="Lipzen A."/>
            <person name="Chen C."/>
            <person name="Yanf M."/>
            <person name="Daum C."/>
            <person name="Ng V."/>
            <person name="Clum A."/>
            <person name="Steindorff A."/>
            <person name="Ohm R."/>
            <person name="Martin F."/>
            <person name="Silar P."/>
            <person name="Natvig D."/>
            <person name="Lalanne C."/>
            <person name="Gautier V."/>
            <person name="Ament-Velasquez S.L."/>
            <person name="Kruys A."/>
            <person name="Hutchinson M.I."/>
            <person name="Powell A.J."/>
            <person name="Barry K."/>
            <person name="Miller A.N."/>
            <person name="Grigoriev I.V."/>
            <person name="Debuchy R."/>
            <person name="Gladieux P."/>
            <person name="Thoren M.H."/>
            <person name="Johannesson H."/>
        </authorList>
    </citation>
    <scope>NUCLEOTIDE SEQUENCE</scope>
    <source>
        <strain evidence="2">CBS 955.72</strain>
    </source>
</reference>
<evidence type="ECO:0000313" key="2">
    <source>
        <dbReference type="EMBL" id="KAK3360374.1"/>
    </source>
</evidence>
<keyword evidence="2" id="KW-0808">Transferase</keyword>
<dbReference type="EMBL" id="JAUIQD010000002">
    <property type="protein sequence ID" value="KAK3360374.1"/>
    <property type="molecule type" value="Genomic_DNA"/>
</dbReference>
<dbReference type="Pfam" id="PF13489">
    <property type="entry name" value="Methyltransf_23"/>
    <property type="match status" value="1"/>
</dbReference>
<gene>
    <name evidence="2" type="ORF">B0T25DRAFT_515682</name>
</gene>
<dbReference type="PANTHER" id="PTHR43591">
    <property type="entry name" value="METHYLTRANSFERASE"/>
    <property type="match status" value="1"/>
</dbReference>
<dbReference type="AlphaFoldDB" id="A0AAJ0HRZ0"/>
<dbReference type="CDD" id="cd02440">
    <property type="entry name" value="AdoMet_MTases"/>
    <property type="match status" value="1"/>
</dbReference>
<proteinExistence type="inferred from homology"/>